<sequence>MEPVLKLNLPLHLRKISKQREAAIIEKMKYLTHRELWVFPVLVSASAKSSAAGEGIFEV</sequence>
<keyword evidence="2" id="KW-1185">Reference proteome</keyword>
<name>A0AAV5IH04_9ROSI</name>
<reference evidence="1 2" key="1">
    <citation type="journal article" date="2021" name="Commun. Biol.">
        <title>The genome of Shorea leprosula (Dipterocarpaceae) highlights the ecological relevance of drought in aseasonal tropical rainforests.</title>
        <authorList>
            <person name="Ng K.K.S."/>
            <person name="Kobayashi M.J."/>
            <person name="Fawcett J.A."/>
            <person name="Hatakeyama M."/>
            <person name="Paape T."/>
            <person name="Ng C.H."/>
            <person name="Ang C.C."/>
            <person name="Tnah L.H."/>
            <person name="Lee C.T."/>
            <person name="Nishiyama T."/>
            <person name="Sese J."/>
            <person name="O'Brien M.J."/>
            <person name="Copetti D."/>
            <person name="Mohd Noor M.I."/>
            <person name="Ong R.C."/>
            <person name="Putra M."/>
            <person name="Sireger I.Z."/>
            <person name="Indrioko S."/>
            <person name="Kosugi Y."/>
            <person name="Izuno A."/>
            <person name="Isagi Y."/>
            <person name="Lee S.L."/>
            <person name="Shimizu K.K."/>
        </authorList>
    </citation>
    <scope>NUCLEOTIDE SEQUENCE [LARGE SCALE GENOMIC DNA]</scope>
    <source>
        <strain evidence="1">214</strain>
    </source>
</reference>
<evidence type="ECO:0000313" key="2">
    <source>
        <dbReference type="Proteomes" id="UP001054252"/>
    </source>
</evidence>
<dbReference type="EMBL" id="BPVZ01000010">
    <property type="protein sequence ID" value="GKU96565.1"/>
    <property type="molecule type" value="Genomic_DNA"/>
</dbReference>
<dbReference type="Proteomes" id="UP001054252">
    <property type="component" value="Unassembled WGS sequence"/>
</dbReference>
<dbReference type="AlphaFoldDB" id="A0AAV5IH04"/>
<gene>
    <name evidence="1" type="ORF">SLEP1_g9789</name>
</gene>
<protein>
    <submittedName>
        <fullName evidence="1">Uncharacterized protein</fullName>
    </submittedName>
</protein>
<evidence type="ECO:0000313" key="1">
    <source>
        <dbReference type="EMBL" id="GKU96565.1"/>
    </source>
</evidence>
<proteinExistence type="predicted"/>
<comment type="caution">
    <text evidence="1">The sequence shown here is derived from an EMBL/GenBank/DDBJ whole genome shotgun (WGS) entry which is preliminary data.</text>
</comment>
<organism evidence="1 2">
    <name type="scientific">Rubroshorea leprosula</name>
    <dbReference type="NCBI Taxonomy" id="152421"/>
    <lineage>
        <taxon>Eukaryota</taxon>
        <taxon>Viridiplantae</taxon>
        <taxon>Streptophyta</taxon>
        <taxon>Embryophyta</taxon>
        <taxon>Tracheophyta</taxon>
        <taxon>Spermatophyta</taxon>
        <taxon>Magnoliopsida</taxon>
        <taxon>eudicotyledons</taxon>
        <taxon>Gunneridae</taxon>
        <taxon>Pentapetalae</taxon>
        <taxon>rosids</taxon>
        <taxon>malvids</taxon>
        <taxon>Malvales</taxon>
        <taxon>Dipterocarpaceae</taxon>
        <taxon>Rubroshorea</taxon>
    </lineage>
</organism>
<accession>A0AAV5IH04</accession>